<reference evidence="1 2" key="2">
    <citation type="submission" date="2011-11" db="EMBL/GenBank/DDBJ databases">
        <authorList>
            <consortium name="US DOE Joint Genome Institute"/>
            <person name="Lucas S."/>
            <person name="Han J."/>
            <person name="Lapidus A."/>
            <person name="Cheng J.-F."/>
            <person name="Goodwin L."/>
            <person name="Pitluck S."/>
            <person name="Peters L."/>
            <person name="Ovchinnikova G."/>
            <person name="Zhang X."/>
            <person name="Detter J.C."/>
            <person name="Han C."/>
            <person name="Tapia R."/>
            <person name="Land M."/>
            <person name="Hauser L."/>
            <person name="Kyrpides N."/>
            <person name="Ivanova N."/>
            <person name="Pagani I."/>
            <person name="Vogl K."/>
            <person name="Liu Z."/>
            <person name="Overmann J."/>
            <person name="Frigaard N.-U."/>
            <person name="Bryant D."/>
            <person name="Woyke T."/>
        </authorList>
    </citation>
    <scope>NUCLEOTIDE SEQUENCE [LARGE SCALE GENOMIC DNA]</scope>
    <source>
        <strain evidence="1 2">970</strain>
    </source>
</reference>
<dbReference type="Proteomes" id="UP000002964">
    <property type="component" value="Unassembled WGS sequence"/>
</dbReference>
<gene>
    <name evidence="1" type="ORF">Thi970DRAFT_02756</name>
</gene>
<keyword evidence="2" id="KW-1185">Reference proteome</keyword>
<dbReference type="AlphaFoldDB" id="H8Z1E1"/>
<dbReference type="RefSeq" id="WP_009149375.1">
    <property type="nucleotide sequence ID" value="NZ_CP121471.1"/>
</dbReference>
<reference evidence="2" key="1">
    <citation type="submission" date="2011-06" db="EMBL/GenBank/DDBJ databases">
        <authorList>
            <consortium name="US DOE Joint Genome Institute (JGI-PGF)"/>
            <person name="Lucas S."/>
            <person name="Han J."/>
            <person name="Lapidus A."/>
            <person name="Cheng J.-F."/>
            <person name="Goodwin L."/>
            <person name="Pitluck S."/>
            <person name="Peters L."/>
            <person name="Land M.L."/>
            <person name="Hauser L."/>
            <person name="Vogl K."/>
            <person name="Liu Z."/>
            <person name="Overmann J."/>
            <person name="Frigaard N.-U."/>
            <person name="Bryant D.A."/>
            <person name="Woyke T.J."/>
        </authorList>
    </citation>
    <scope>NUCLEOTIDE SEQUENCE [LARGE SCALE GENOMIC DNA]</scope>
    <source>
        <strain evidence="2">970</strain>
    </source>
</reference>
<accession>H8Z1E1</accession>
<name>H8Z1E1_9GAMM</name>
<evidence type="ECO:0000313" key="2">
    <source>
        <dbReference type="Proteomes" id="UP000002964"/>
    </source>
</evidence>
<dbReference type="EMBL" id="JH603169">
    <property type="protein sequence ID" value="EIC22490.1"/>
    <property type="molecule type" value="Genomic_DNA"/>
</dbReference>
<evidence type="ECO:0000313" key="1">
    <source>
        <dbReference type="EMBL" id="EIC22490.1"/>
    </source>
</evidence>
<organism evidence="1 2">
    <name type="scientific">Thiorhodovibrio frisius</name>
    <dbReference type="NCBI Taxonomy" id="631362"/>
    <lineage>
        <taxon>Bacteria</taxon>
        <taxon>Pseudomonadati</taxon>
        <taxon>Pseudomonadota</taxon>
        <taxon>Gammaproteobacteria</taxon>
        <taxon>Chromatiales</taxon>
        <taxon>Chromatiaceae</taxon>
        <taxon>Thiorhodovibrio</taxon>
    </lineage>
</organism>
<sequence>MLQNVNPRTAKLASRNHIGALLYIFGFGMAGAVVAQDPETIRLFQDESYYNDACRGGSGEEAATWQACGARDYIAFLLGQRGYCYGKENQPGYQQEWHRC</sequence>
<protein>
    <submittedName>
        <fullName evidence="1">Uncharacterized protein</fullName>
    </submittedName>
</protein>
<proteinExistence type="predicted"/>
<dbReference type="HOGENOM" id="CLU_2304765_0_0_6"/>
<dbReference type="STRING" id="631362.Thi970DRAFT_02756"/>
<dbReference type="OrthoDB" id="1522627at2"/>